<dbReference type="Proteomes" id="UP000663881">
    <property type="component" value="Unassembled WGS sequence"/>
</dbReference>
<reference evidence="1" key="1">
    <citation type="submission" date="2021-02" db="EMBL/GenBank/DDBJ databases">
        <authorList>
            <person name="Nowell W R."/>
        </authorList>
    </citation>
    <scope>NUCLEOTIDE SEQUENCE</scope>
</reference>
<sequence>VTGDSSYMELALSAGDVVWQRGILTK</sequence>
<evidence type="ECO:0000313" key="1">
    <source>
        <dbReference type="EMBL" id="CAF4351449.1"/>
    </source>
</evidence>
<comment type="caution">
    <text evidence="1">The sequence shown here is derived from an EMBL/GenBank/DDBJ whole genome shotgun (WGS) entry which is preliminary data.</text>
</comment>
<accession>A0A820L7J7</accession>
<gene>
    <name evidence="1" type="ORF">OKA104_LOCUS48826</name>
</gene>
<dbReference type="EMBL" id="CAJOAY010021794">
    <property type="protein sequence ID" value="CAF4351449.1"/>
    <property type="molecule type" value="Genomic_DNA"/>
</dbReference>
<feature type="non-terminal residue" evidence="1">
    <location>
        <position position="26"/>
    </location>
</feature>
<feature type="non-terminal residue" evidence="1">
    <location>
        <position position="1"/>
    </location>
</feature>
<proteinExistence type="predicted"/>
<dbReference type="AlphaFoldDB" id="A0A820L7J7"/>
<organism evidence="1 2">
    <name type="scientific">Adineta steineri</name>
    <dbReference type="NCBI Taxonomy" id="433720"/>
    <lineage>
        <taxon>Eukaryota</taxon>
        <taxon>Metazoa</taxon>
        <taxon>Spiralia</taxon>
        <taxon>Gnathifera</taxon>
        <taxon>Rotifera</taxon>
        <taxon>Eurotatoria</taxon>
        <taxon>Bdelloidea</taxon>
        <taxon>Adinetida</taxon>
        <taxon>Adinetidae</taxon>
        <taxon>Adineta</taxon>
    </lineage>
</organism>
<protein>
    <submittedName>
        <fullName evidence="1">Uncharacterized protein</fullName>
    </submittedName>
</protein>
<evidence type="ECO:0000313" key="2">
    <source>
        <dbReference type="Proteomes" id="UP000663881"/>
    </source>
</evidence>
<name>A0A820L7J7_9BILA</name>